<dbReference type="InterPro" id="IPR007125">
    <property type="entry name" value="H2A/H2B/H3"/>
</dbReference>
<dbReference type="EMBL" id="NIRI02000013">
    <property type="protein sequence ID" value="KAG5453144.1"/>
    <property type="molecule type" value="Genomic_DNA"/>
</dbReference>
<organism evidence="1 2">
    <name type="scientific">Clonorchis sinensis</name>
    <name type="common">Chinese liver fluke</name>
    <dbReference type="NCBI Taxonomy" id="79923"/>
    <lineage>
        <taxon>Eukaryota</taxon>
        <taxon>Metazoa</taxon>
        <taxon>Spiralia</taxon>
        <taxon>Lophotrochozoa</taxon>
        <taxon>Platyhelminthes</taxon>
        <taxon>Trematoda</taxon>
        <taxon>Digenea</taxon>
        <taxon>Opisthorchiida</taxon>
        <taxon>Opisthorchiata</taxon>
        <taxon>Opisthorchiidae</taxon>
        <taxon>Clonorchis</taxon>
    </lineage>
</organism>
<dbReference type="SMART" id="SM00428">
    <property type="entry name" value="H3"/>
    <property type="match status" value="1"/>
</dbReference>
<dbReference type="Pfam" id="PF00125">
    <property type="entry name" value="Histone"/>
    <property type="match status" value="1"/>
</dbReference>
<dbReference type="GO" id="GO:0003677">
    <property type="term" value="F:DNA binding"/>
    <property type="evidence" value="ECO:0007669"/>
    <property type="project" value="InterPro"/>
</dbReference>
<dbReference type="Gene3D" id="1.10.20.10">
    <property type="entry name" value="Histone, subunit A"/>
    <property type="match status" value="1"/>
</dbReference>
<dbReference type="CDD" id="cd22911">
    <property type="entry name" value="HFD_H3"/>
    <property type="match status" value="1"/>
</dbReference>
<name>A0A8T1MUT2_CLOSI</name>
<dbReference type="OrthoDB" id="842664at2759"/>
<dbReference type="Proteomes" id="UP000286415">
    <property type="component" value="Unassembled WGS sequence"/>
</dbReference>
<proteinExistence type="predicted"/>
<dbReference type="GO" id="GO:0030527">
    <property type="term" value="F:structural constituent of chromatin"/>
    <property type="evidence" value="ECO:0007669"/>
    <property type="project" value="InterPro"/>
</dbReference>
<reference evidence="1 2" key="2">
    <citation type="journal article" date="2021" name="Genomics">
        <title>High-quality reference genome for Clonorchis sinensis.</title>
        <authorList>
            <person name="Young N.D."/>
            <person name="Stroehlein A.J."/>
            <person name="Kinkar L."/>
            <person name="Wang T."/>
            <person name="Sohn W.M."/>
            <person name="Chang B.C.H."/>
            <person name="Kaur P."/>
            <person name="Weisz D."/>
            <person name="Dudchenko O."/>
            <person name="Aiden E.L."/>
            <person name="Korhonen P.K."/>
            <person name="Gasser R.B."/>
        </authorList>
    </citation>
    <scope>NUCLEOTIDE SEQUENCE [LARGE SCALE GENOMIC DNA]</scope>
    <source>
        <strain evidence="1">Cs-k2</strain>
    </source>
</reference>
<dbReference type="GO" id="GO:0000786">
    <property type="term" value="C:nucleosome"/>
    <property type="evidence" value="ECO:0007669"/>
    <property type="project" value="InterPro"/>
</dbReference>
<dbReference type="SUPFAM" id="SSF47113">
    <property type="entry name" value="Histone-fold"/>
    <property type="match status" value="1"/>
</dbReference>
<reference evidence="1 2" key="1">
    <citation type="journal article" date="2018" name="Biotechnol. Adv.">
        <title>Improved genomic resources and new bioinformatic workflow for the carcinogenic parasite Clonorchis sinensis: Biotechnological implications.</title>
        <authorList>
            <person name="Wang D."/>
            <person name="Korhonen P.K."/>
            <person name="Gasser R.B."/>
            <person name="Young N.D."/>
        </authorList>
    </citation>
    <scope>NUCLEOTIDE SEQUENCE [LARGE SCALE GENOMIC DNA]</scope>
    <source>
        <strain evidence="1">Cs-k2</strain>
    </source>
</reference>
<dbReference type="InterPro" id="IPR000164">
    <property type="entry name" value="Histone_H3/CENP-A"/>
</dbReference>
<dbReference type="STRING" id="79923.G7YPG6"/>
<protein>
    <submittedName>
        <fullName evidence="1">Histone H3.2</fullName>
    </submittedName>
</protein>
<dbReference type="InterPro" id="IPR009072">
    <property type="entry name" value="Histone-fold"/>
</dbReference>
<evidence type="ECO:0000313" key="2">
    <source>
        <dbReference type="Proteomes" id="UP000286415"/>
    </source>
</evidence>
<sequence>MYWLEGLEEAAPDQGRAQKCTSHWCTVKKPHRYRPETVALREIRRYEKSTELLIRKLSFQSLVREIAQDFKTDLRFQSSAVSGLQEASEAYLVGLFEDTILCVIHAKRVTIIPKDIQLARRIRGIAIDGNRMNEIWPHFCCIELRVTGFVCNQGS</sequence>
<evidence type="ECO:0000313" key="1">
    <source>
        <dbReference type="EMBL" id="KAG5453144.1"/>
    </source>
</evidence>
<comment type="caution">
    <text evidence="1">The sequence shown here is derived from an EMBL/GenBank/DDBJ whole genome shotgun (WGS) entry which is preliminary data.</text>
</comment>
<dbReference type="PANTHER" id="PTHR11426">
    <property type="entry name" value="HISTONE H3"/>
    <property type="match status" value="1"/>
</dbReference>
<dbReference type="PRINTS" id="PR00622">
    <property type="entry name" value="HISTONEH3"/>
</dbReference>
<gene>
    <name evidence="1" type="ORF">CSKR_106971</name>
</gene>
<accession>A0A8T1MUT2</accession>
<keyword evidence="2" id="KW-1185">Reference proteome</keyword>
<dbReference type="GO" id="GO:0046982">
    <property type="term" value="F:protein heterodimerization activity"/>
    <property type="evidence" value="ECO:0007669"/>
    <property type="project" value="InterPro"/>
</dbReference>